<reference key="2">
    <citation type="submission" date="2011-10" db="EMBL/GenBank/DDBJ databases">
        <title>The genome and transcriptome sequence of Clonorchis sinensis provide insights into the carcinogenic liver fluke.</title>
        <authorList>
            <person name="Wang X."/>
            <person name="Huang Y."/>
            <person name="Chen W."/>
            <person name="Liu H."/>
            <person name="Guo L."/>
            <person name="Chen Y."/>
            <person name="Luo F."/>
            <person name="Zhou W."/>
            <person name="Sun J."/>
            <person name="Mao Q."/>
            <person name="Liang P."/>
            <person name="Zhou C."/>
            <person name="Tian Y."/>
            <person name="Men J."/>
            <person name="Lv X."/>
            <person name="Huang L."/>
            <person name="Zhou J."/>
            <person name="Hu Y."/>
            <person name="Li R."/>
            <person name="Zhang F."/>
            <person name="Lei H."/>
            <person name="Li X."/>
            <person name="Hu X."/>
            <person name="Liang C."/>
            <person name="Xu J."/>
            <person name="Wu Z."/>
            <person name="Yu X."/>
        </authorList>
    </citation>
    <scope>NUCLEOTIDE SEQUENCE</scope>
    <source>
        <strain>Henan</strain>
    </source>
</reference>
<dbReference type="PANTHER" id="PTHR23048:SF0">
    <property type="entry name" value="CALMODULIN LIKE 3"/>
    <property type="match status" value="1"/>
</dbReference>
<dbReference type="InterPro" id="IPR011992">
    <property type="entry name" value="EF-hand-dom_pair"/>
</dbReference>
<dbReference type="PROSITE" id="PS00018">
    <property type="entry name" value="EF_HAND_1"/>
    <property type="match status" value="1"/>
</dbReference>
<dbReference type="PANTHER" id="PTHR23048">
    <property type="entry name" value="MYOSIN LIGHT CHAIN 1, 3"/>
    <property type="match status" value="1"/>
</dbReference>
<name>G7YYA9_CLOSI</name>
<keyword evidence="2" id="KW-0106">Calcium</keyword>
<dbReference type="InterPro" id="IPR050230">
    <property type="entry name" value="CALM/Myosin/TropC-like"/>
</dbReference>
<dbReference type="CDD" id="cd00051">
    <property type="entry name" value="EFh"/>
    <property type="match status" value="1"/>
</dbReference>
<keyword evidence="5" id="KW-1185">Reference proteome</keyword>
<dbReference type="Gene3D" id="1.10.238.10">
    <property type="entry name" value="EF-hand"/>
    <property type="match status" value="1"/>
</dbReference>
<evidence type="ECO:0000313" key="5">
    <source>
        <dbReference type="Proteomes" id="UP000008909"/>
    </source>
</evidence>
<dbReference type="GO" id="GO:0016460">
    <property type="term" value="C:myosin II complex"/>
    <property type="evidence" value="ECO:0007669"/>
    <property type="project" value="TreeGrafter"/>
</dbReference>
<dbReference type="SMART" id="SM00054">
    <property type="entry name" value="EFh"/>
    <property type="match status" value="2"/>
</dbReference>
<dbReference type="Proteomes" id="UP000008909">
    <property type="component" value="Unassembled WGS sequence"/>
</dbReference>
<organism evidence="4 5">
    <name type="scientific">Clonorchis sinensis</name>
    <name type="common">Chinese liver fluke</name>
    <dbReference type="NCBI Taxonomy" id="79923"/>
    <lineage>
        <taxon>Eukaryota</taxon>
        <taxon>Metazoa</taxon>
        <taxon>Spiralia</taxon>
        <taxon>Lophotrochozoa</taxon>
        <taxon>Platyhelminthes</taxon>
        <taxon>Trematoda</taxon>
        <taxon>Digenea</taxon>
        <taxon>Opisthorchiida</taxon>
        <taxon>Opisthorchiata</taxon>
        <taxon>Opisthorchiidae</taxon>
        <taxon>Clonorchis</taxon>
    </lineage>
</organism>
<feature type="non-terminal residue" evidence="4">
    <location>
        <position position="1"/>
    </location>
</feature>
<feature type="domain" description="EF-hand" evidence="3">
    <location>
        <begin position="114"/>
        <end position="149"/>
    </location>
</feature>
<feature type="domain" description="EF-hand" evidence="3">
    <location>
        <begin position="150"/>
        <end position="183"/>
    </location>
</feature>
<evidence type="ECO:0000259" key="3">
    <source>
        <dbReference type="PROSITE" id="PS50222"/>
    </source>
</evidence>
<dbReference type="EMBL" id="DF145201">
    <property type="protein sequence ID" value="GAA57938.1"/>
    <property type="molecule type" value="Genomic_DNA"/>
</dbReference>
<reference evidence="4" key="1">
    <citation type="journal article" date="2011" name="Genome Biol.">
        <title>The draft genome of the carcinogenic human liver fluke Clonorchis sinensis.</title>
        <authorList>
            <person name="Wang X."/>
            <person name="Chen W."/>
            <person name="Huang Y."/>
            <person name="Sun J."/>
            <person name="Men J."/>
            <person name="Liu H."/>
            <person name="Luo F."/>
            <person name="Guo L."/>
            <person name="Lv X."/>
            <person name="Deng C."/>
            <person name="Zhou C."/>
            <person name="Fan Y."/>
            <person name="Li X."/>
            <person name="Huang L."/>
            <person name="Hu Y."/>
            <person name="Liang C."/>
            <person name="Hu X."/>
            <person name="Xu J."/>
            <person name="Yu X."/>
        </authorList>
    </citation>
    <scope>NUCLEOTIDE SEQUENCE [LARGE SCALE GENOMIC DNA]</scope>
    <source>
        <strain evidence="4">Henan</strain>
    </source>
</reference>
<dbReference type="GO" id="GO:0005509">
    <property type="term" value="F:calcium ion binding"/>
    <property type="evidence" value="ECO:0007669"/>
    <property type="project" value="InterPro"/>
</dbReference>
<evidence type="ECO:0000313" key="4">
    <source>
        <dbReference type="EMBL" id="GAA57938.1"/>
    </source>
</evidence>
<dbReference type="AlphaFoldDB" id="G7YYA9"/>
<dbReference type="SUPFAM" id="SSF47473">
    <property type="entry name" value="EF-hand"/>
    <property type="match status" value="1"/>
</dbReference>
<keyword evidence="1" id="KW-0677">Repeat</keyword>
<evidence type="ECO:0000256" key="2">
    <source>
        <dbReference type="ARBA" id="ARBA00022837"/>
    </source>
</evidence>
<dbReference type="PROSITE" id="PS50222">
    <property type="entry name" value="EF_HAND_2"/>
    <property type="match status" value="2"/>
</dbReference>
<evidence type="ECO:0000256" key="1">
    <source>
        <dbReference type="ARBA" id="ARBA00022737"/>
    </source>
</evidence>
<dbReference type="InterPro" id="IPR018247">
    <property type="entry name" value="EF_Hand_1_Ca_BS"/>
</dbReference>
<proteinExistence type="predicted"/>
<accession>G7YYA9</accession>
<dbReference type="Pfam" id="PF13499">
    <property type="entry name" value="EF-hand_7"/>
    <property type="match status" value="1"/>
</dbReference>
<dbReference type="InterPro" id="IPR002048">
    <property type="entry name" value="EF_hand_dom"/>
</dbReference>
<sequence>LAFVSFVSSLESELCCGHLSLNPVGSSGAFNTTVFRCDWAVSSLLCEKMILCTSVQTQWTPPMAAALLPTECLNNSDQPRNANIAKPSAEAHDENSKAPTHGGILLLTCLRLIHREAQLRQLFKKADKKNCGKLDAKELRTCLVQHDKTLDTNHVDDWIRKHDKNRDGRLNYEEFITFMLDVL</sequence>
<protein>
    <submittedName>
        <fullName evidence="4">Calmodulin</fullName>
    </submittedName>
</protein>
<gene>
    <name evidence="4" type="ORF">CLF_113373</name>
</gene>